<dbReference type="Pfam" id="PF05866">
    <property type="entry name" value="RusA"/>
    <property type="match status" value="1"/>
</dbReference>
<evidence type="ECO:0000313" key="1">
    <source>
        <dbReference type="EMBL" id="PST41667.1"/>
    </source>
</evidence>
<organism evidence="1 2">
    <name type="scientific">Faecalibacillus faecis</name>
    <dbReference type="NCBI Taxonomy" id="1982628"/>
    <lineage>
        <taxon>Bacteria</taxon>
        <taxon>Bacillati</taxon>
        <taxon>Bacillota</taxon>
        <taxon>Erysipelotrichia</taxon>
        <taxon>Erysipelotrichales</taxon>
        <taxon>Coprobacillaceae</taxon>
        <taxon>Faecalibacillus</taxon>
    </lineage>
</organism>
<keyword evidence="2" id="KW-1185">Reference proteome</keyword>
<evidence type="ECO:0000313" key="2">
    <source>
        <dbReference type="Proteomes" id="UP000241201"/>
    </source>
</evidence>
<dbReference type="SUPFAM" id="SSF103084">
    <property type="entry name" value="Holliday junction resolvase RusA"/>
    <property type="match status" value="1"/>
</dbReference>
<name>A0A2T3G2C3_9FIRM</name>
<reference evidence="2" key="1">
    <citation type="submission" date="2018-03" db="EMBL/GenBank/DDBJ databases">
        <title>Lachnoclostridium SNUG30370 gen.nov., sp.nov., isolated from human faeces.</title>
        <authorList>
            <person name="Seo B."/>
            <person name="Jeon K."/>
            <person name="Ko G."/>
        </authorList>
    </citation>
    <scope>NUCLEOTIDE SEQUENCE [LARGE SCALE GENOMIC DNA]</scope>
    <source>
        <strain evidence="2">SNUG30370</strain>
    </source>
</reference>
<accession>A0A2T3G2C3</accession>
<protein>
    <submittedName>
        <fullName evidence="1">RusA family crossover junction endodeoxyribonuclease</fullName>
    </submittedName>
</protein>
<dbReference type="EMBL" id="PYLP01000002">
    <property type="protein sequence ID" value="PST41667.1"/>
    <property type="molecule type" value="Genomic_DNA"/>
</dbReference>
<proteinExistence type="predicted"/>
<dbReference type="GO" id="GO:0006310">
    <property type="term" value="P:DNA recombination"/>
    <property type="evidence" value="ECO:0007669"/>
    <property type="project" value="InterPro"/>
</dbReference>
<dbReference type="GO" id="GO:0000287">
    <property type="term" value="F:magnesium ion binding"/>
    <property type="evidence" value="ECO:0007669"/>
    <property type="project" value="InterPro"/>
</dbReference>
<comment type="caution">
    <text evidence="1">The sequence shown here is derived from an EMBL/GenBank/DDBJ whole genome shotgun (WGS) entry which is preliminary data.</text>
</comment>
<dbReference type="AlphaFoldDB" id="A0A2T3G2C3"/>
<dbReference type="GO" id="GO:0006281">
    <property type="term" value="P:DNA repair"/>
    <property type="evidence" value="ECO:0007669"/>
    <property type="project" value="InterPro"/>
</dbReference>
<dbReference type="InterPro" id="IPR008822">
    <property type="entry name" value="Endonuclease_RusA-like"/>
</dbReference>
<dbReference type="Gene3D" id="3.30.1330.70">
    <property type="entry name" value="Holliday junction resolvase RusA"/>
    <property type="match status" value="1"/>
</dbReference>
<sequence>MKQSLKKQEVLRMNSTQCELNLGIQADYKKFWFTVPGAIVGKGRPRFTTQGRFVRAYTPKKTRDYEQKIAMYYRKTTSYKSNKALRVKIFAYREVPKSTTKKLKNCLLDKTFFCTVKPDIDNIIKVVLDALNDVAYYDDIQVCQLVIMREYAENECLKVCIEEIGERKPN</sequence>
<gene>
    <name evidence="1" type="ORF">C7U55_02455</name>
</gene>
<dbReference type="Proteomes" id="UP000241201">
    <property type="component" value="Unassembled WGS sequence"/>
</dbReference>
<dbReference type="InterPro" id="IPR036614">
    <property type="entry name" value="RusA-like_sf"/>
</dbReference>